<dbReference type="Gene3D" id="3.40.190.10">
    <property type="entry name" value="Periplasmic binding protein-like II"/>
    <property type="match status" value="2"/>
</dbReference>
<dbReference type="PANTHER" id="PTHR30118">
    <property type="entry name" value="HTH-TYPE TRANSCRIPTIONAL REGULATOR LEUO-RELATED"/>
    <property type="match status" value="1"/>
</dbReference>
<dbReference type="InterPro" id="IPR005119">
    <property type="entry name" value="LysR_subst-bd"/>
</dbReference>
<dbReference type="InterPro" id="IPR036388">
    <property type="entry name" value="WH-like_DNA-bd_sf"/>
</dbReference>
<keyword evidence="5" id="KW-0238">DNA-binding</keyword>
<reference evidence="9" key="2">
    <citation type="submission" date="2023-07" db="EMBL/GenBank/DDBJ databases">
        <authorList>
            <person name="Shen H."/>
        </authorList>
    </citation>
    <scope>NUCLEOTIDE SEQUENCE</scope>
    <source>
        <strain evidence="9">TNR-22</strain>
    </source>
</reference>
<dbReference type="SUPFAM" id="SSF53850">
    <property type="entry name" value="Periplasmic binding protein-like II"/>
    <property type="match status" value="1"/>
</dbReference>
<dbReference type="InterPro" id="IPR036390">
    <property type="entry name" value="WH_DNA-bd_sf"/>
</dbReference>
<name>A0ABT8YNM6_9HYPH</name>
<keyword evidence="4" id="KW-0805">Transcription regulation</keyword>
<accession>A0ABT8YNM6</accession>
<proteinExistence type="inferred from homology"/>
<dbReference type="EMBL" id="JAUOZU010000010">
    <property type="protein sequence ID" value="MDO6965330.1"/>
    <property type="molecule type" value="Genomic_DNA"/>
</dbReference>
<dbReference type="SUPFAM" id="SSF46785">
    <property type="entry name" value="Winged helix' DNA-binding domain"/>
    <property type="match status" value="1"/>
</dbReference>
<dbReference type="Pfam" id="PF03466">
    <property type="entry name" value="LysR_substrate"/>
    <property type="match status" value="1"/>
</dbReference>
<dbReference type="PANTHER" id="PTHR30118:SF6">
    <property type="entry name" value="HTH-TYPE TRANSCRIPTIONAL REGULATOR LEUO"/>
    <property type="match status" value="1"/>
</dbReference>
<reference evidence="9" key="1">
    <citation type="journal article" date="2015" name="Int. J. Syst. Evol. Microbiol.">
        <title>Rhizobium alvei sp. nov., isolated from a freshwater river.</title>
        <authorList>
            <person name="Sheu S.Y."/>
            <person name="Huang H.W."/>
            <person name="Young C.C."/>
            <person name="Chen W.M."/>
        </authorList>
    </citation>
    <scope>NUCLEOTIDE SEQUENCE</scope>
    <source>
        <strain evidence="9">TNR-22</strain>
    </source>
</reference>
<dbReference type="InterPro" id="IPR050389">
    <property type="entry name" value="LysR-type_TF"/>
</dbReference>
<comment type="caution">
    <text evidence="9">The sequence shown here is derived from an EMBL/GenBank/DDBJ whole genome shotgun (WGS) entry which is preliminary data.</text>
</comment>
<protein>
    <submittedName>
        <fullName evidence="9">LysR family transcriptional regulator</fullName>
    </submittedName>
</protein>
<dbReference type="Gene3D" id="1.10.10.10">
    <property type="entry name" value="Winged helix-like DNA-binding domain superfamily/Winged helix DNA-binding domain"/>
    <property type="match status" value="1"/>
</dbReference>
<evidence type="ECO:0000256" key="1">
    <source>
        <dbReference type="ARBA" id="ARBA00009437"/>
    </source>
</evidence>
<dbReference type="Proteomes" id="UP001174932">
    <property type="component" value="Unassembled WGS sequence"/>
</dbReference>
<evidence type="ECO:0000313" key="10">
    <source>
        <dbReference type="Proteomes" id="UP001174932"/>
    </source>
</evidence>
<organism evidence="9 10">
    <name type="scientific">Rhizobium alvei</name>
    <dbReference type="NCBI Taxonomy" id="1132659"/>
    <lineage>
        <taxon>Bacteria</taxon>
        <taxon>Pseudomonadati</taxon>
        <taxon>Pseudomonadota</taxon>
        <taxon>Alphaproteobacteria</taxon>
        <taxon>Hyphomicrobiales</taxon>
        <taxon>Rhizobiaceae</taxon>
        <taxon>Rhizobium/Agrobacterium group</taxon>
        <taxon>Rhizobium</taxon>
    </lineage>
</organism>
<evidence type="ECO:0000256" key="3">
    <source>
        <dbReference type="ARBA" id="ARBA00022491"/>
    </source>
</evidence>
<feature type="domain" description="HTH lysR-type" evidence="8">
    <location>
        <begin position="6"/>
        <end position="63"/>
    </location>
</feature>
<evidence type="ECO:0000259" key="8">
    <source>
        <dbReference type="PROSITE" id="PS50931"/>
    </source>
</evidence>
<gene>
    <name evidence="9" type="ORF">Q4481_15290</name>
</gene>
<evidence type="ECO:0000256" key="4">
    <source>
        <dbReference type="ARBA" id="ARBA00023015"/>
    </source>
</evidence>
<dbReference type="PROSITE" id="PS50931">
    <property type="entry name" value="HTH_LYSR"/>
    <property type="match status" value="1"/>
</dbReference>
<dbReference type="InterPro" id="IPR000847">
    <property type="entry name" value="LysR_HTH_N"/>
</dbReference>
<sequence>MRFHGLDLNLLVALDALLAERNTIRAGERLNLSQSAASSALVRLREHFRDDLLVQVGRNLVPTPRALELAPVIRSILLQIEGKVLSDADFDPETSTRRFRIMASDYVSMVSLRHGLRAIGKIAPSMRFEILPVSLSPLEAMDRGEADLLIMPDFYLSPEHPTRLLFEDSYVCIAAAENREIGDRLTFDQYLGFPHVTVRFSNGRQPAFEDWFVGRFGQSRTIDITTSNHATLPYFVAGTRRIATLHARHGQLAAQNLPLRLVEVPTEIPPIREVIQWNAINSGDDAMMWVVEMLVAHHDQADHGHDTRLAEPFPAP</sequence>
<evidence type="ECO:0000256" key="5">
    <source>
        <dbReference type="ARBA" id="ARBA00023125"/>
    </source>
</evidence>
<evidence type="ECO:0000256" key="7">
    <source>
        <dbReference type="ARBA" id="ARBA00023163"/>
    </source>
</evidence>
<dbReference type="Pfam" id="PF00126">
    <property type="entry name" value="HTH_1"/>
    <property type="match status" value="1"/>
</dbReference>
<keyword evidence="3" id="KW-0678">Repressor</keyword>
<keyword evidence="6" id="KW-0010">Activator</keyword>
<evidence type="ECO:0000256" key="6">
    <source>
        <dbReference type="ARBA" id="ARBA00023159"/>
    </source>
</evidence>
<evidence type="ECO:0000256" key="2">
    <source>
        <dbReference type="ARBA" id="ARBA00022458"/>
    </source>
</evidence>
<keyword evidence="10" id="KW-1185">Reference proteome</keyword>
<keyword evidence="2" id="KW-0536">Nodulation</keyword>
<dbReference type="RefSeq" id="WP_304377256.1">
    <property type="nucleotide sequence ID" value="NZ_JAUOZU010000010.1"/>
</dbReference>
<comment type="similarity">
    <text evidence="1">Belongs to the LysR transcriptional regulatory family.</text>
</comment>
<keyword evidence="7" id="KW-0804">Transcription</keyword>
<evidence type="ECO:0000313" key="9">
    <source>
        <dbReference type="EMBL" id="MDO6965330.1"/>
    </source>
</evidence>